<feature type="domain" description="FHA" evidence="2">
    <location>
        <begin position="26"/>
        <end position="68"/>
    </location>
</feature>
<evidence type="ECO:0000313" key="3">
    <source>
        <dbReference type="EMBL" id="COV55047.1"/>
    </source>
</evidence>
<dbReference type="EMBL" id="CSAD01000257">
    <property type="protein sequence ID" value="COV55047.1"/>
    <property type="molecule type" value="Genomic_DNA"/>
</dbReference>
<dbReference type="AlphaFoldDB" id="A0A655I6S0"/>
<proteinExistence type="predicted"/>
<name>A0A655I6S0_MYCTX</name>
<dbReference type="InterPro" id="IPR000253">
    <property type="entry name" value="FHA_dom"/>
</dbReference>
<dbReference type="Pfam" id="PF00498">
    <property type="entry name" value="FHA"/>
    <property type="match status" value="1"/>
</dbReference>
<evidence type="ECO:0000256" key="1">
    <source>
        <dbReference type="ARBA" id="ARBA00022553"/>
    </source>
</evidence>
<keyword evidence="1" id="KW-0597">Phosphoprotein</keyword>
<accession>A0A655I6S0</accession>
<dbReference type="SUPFAM" id="SSF49879">
    <property type="entry name" value="SMAD/FHA domain"/>
    <property type="match status" value="1"/>
</dbReference>
<protein>
    <submittedName>
        <fullName evidence="3">White-brown complex-like protein25</fullName>
    </submittedName>
</protein>
<evidence type="ECO:0000313" key="4">
    <source>
        <dbReference type="Proteomes" id="UP000045842"/>
    </source>
</evidence>
<dbReference type="InterPro" id="IPR008984">
    <property type="entry name" value="SMAD_FHA_dom_sf"/>
</dbReference>
<reference evidence="3 4" key="1">
    <citation type="submission" date="2015-03" db="EMBL/GenBank/DDBJ databases">
        <authorList>
            <consortium name="Pathogen Informatics"/>
        </authorList>
    </citation>
    <scope>NUCLEOTIDE SEQUENCE [LARGE SCALE GENOMIC DNA]</scope>
    <source>
        <strain evidence="3 4">G09801536</strain>
    </source>
</reference>
<organism evidence="3 4">
    <name type="scientific">Mycobacterium tuberculosis</name>
    <dbReference type="NCBI Taxonomy" id="1773"/>
    <lineage>
        <taxon>Bacteria</taxon>
        <taxon>Bacillati</taxon>
        <taxon>Actinomycetota</taxon>
        <taxon>Actinomycetes</taxon>
        <taxon>Mycobacteriales</taxon>
        <taxon>Mycobacteriaceae</taxon>
        <taxon>Mycobacterium</taxon>
        <taxon>Mycobacterium tuberculosis complex</taxon>
    </lineage>
</organism>
<evidence type="ECO:0000259" key="2">
    <source>
        <dbReference type="Pfam" id="PF00498"/>
    </source>
</evidence>
<dbReference type="Proteomes" id="UP000045842">
    <property type="component" value="Unassembled WGS sequence"/>
</dbReference>
<gene>
    <name evidence="3" type="ORF">ERS007679_02052</name>
</gene>
<sequence length="83" mass="9137">MSRPHPPVLTVRSDRSQQCFAAGRDVVVGSDLRADMRVAHPLIARAHLLLRFDRGNWIAIDTIRRAGCSSTASGCRKSTFMTA</sequence>